<dbReference type="InterPro" id="IPR027417">
    <property type="entry name" value="P-loop_NTPase"/>
</dbReference>
<dbReference type="SMART" id="SM00382">
    <property type="entry name" value="AAA"/>
    <property type="match status" value="1"/>
</dbReference>
<evidence type="ECO:0000313" key="3">
    <source>
        <dbReference type="Proteomes" id="UP000013909"/>
    </source>
</evidence>
<dbReference type="InterPro" id="IPR035897">
    <property type="entry name" value="Toll_tir_struct_dom_sf"/>
</dbReference>
<keyword evidence="3" id="KW-1185">Reference proteome</keyword>
<organism evidence="2 3">
    <name type="scientific">Lunatimonas lonarensis</name>
    <dbReference type="NCBI Taxonomy" id="1232681"/>
    <lineage>
        <taxon>Bacteria</taxon>
        <taxon>Pseudomonadati</taxon>
        <taxon>Bacteroidota</taxon>
        <taxon>Cytophagia</taxon>
        <taxon>Cytophagales</taxon>
        <taxon>Cyclobacteriaceae</taxon>
    </lineage>
</organism>
<evidence type="ECO:0000259" key="1">
    <source>
        <dbReference type="SMART" id="SM00382"/>
    </source>
</evidence>
<dbReference type="EMBL" id="AQHR01000104">
    <property type="protein sequence ID" value="EON75632.1"/>
    <property type="molecule type" value="Genomic_DNA"/>
</dbReference>
<dbReference type="GO" id="GO:0007165">
    <property type="term" value="P:signal transduction"/>
    <property type="evidence" value="ECO:0007669"/>
    <property type="project" value="InterPro"/>
</dbReference>
<protein>
    <recommendedName>
        <fullName evidence="1">AAA+ ATPase domain-containing protein</fullName>
    </recommendedName>
</protein>
<name>R7ZNI2_9BACT</name>
<dbReference type="InterPro" id="IPR003593">
    <property type="entry name" value="AAA+_ATPase"/>
</dbReference>
<dbReference type="OrthoDB" id="583767at2"/>
<dbReference type="Pfam" id="PF20720">
    <property type="entry name" value="nSTAND3"/>
    <property type="match status" value="1"/>
</dbReference>
<sequence length="490" mass="56443">MKILVEEVFVTEGIPQFTFVKPPNYNEILLDIRRKGKPVIIEGQSGTGKTTTVKKIISQLAADIEITYLTARQAVDIEAIMNIAQNKPKGFFIIDDFHRLSSDLQTELADIAKLAAETSDENLPKLILVGINQVGSSLILMVHDIAKRTGIHRIAPGDYKTILKLIKSGEEKLNVKFANIDSIFPESNGDYWLTQAICQTICVKNDILENQENTAVLNFDDSQVRTSMVSKLSHAYKDPVKDFCRGRRFRPSNDPYFKLLRLISNQDSSIVDLNELANAHNDMRASINGIKERRLSTLLESKPLCGQYFFYNQKNKSFAIEDPALFYYMCNVDWEEIRRDCGFRDNVKPREFEIAISFAGENRQLAKYIAEQLDSIDVSVFLDEHYEANYLGKAWSKEFERIFIEDSNLVICLLDQNHRDKIWPTFERDCFKKRIPNAEVIPVFLDDTVFNGIPEDIVGIKFKWDPSELNWQDKVENEIVFKIWERIENE</sequence>
<dbReference type="SUPFAM" id="SSF52200">
    <property type="entry name" value="Toll/Interleukin receptor TIR domain"/>
    <property type="match status" value="1"/>
</dbReference>
<gene>
    <name evidence="2" type="ORF">ADIS_4035</name>
</gene>
<dbReference type="InterPro" id="IPR049050">
    <property type="entry name" value="nSTAND3"/>
</dbReference>
<dbReference type="AlphaFoldDB" id="R7ZNI2"/>
<feature type="domain" description="AAA+ ATPase" evidence="1">
    <location>
        <begin position="35"/>
        <end position="155"/>
    </location>
</feature>
<dbReference type="Pfam" id="PF13676">
    <property type="entry name" value="TIR_2"/>
    <property type="match status" value="1"/>
</dbReference>
<dbReference type="Gene3D" id="3.40.50.10140">
    <property type="entry name" value="Toll/interleukin-1 receptor homology (TIR) domain"/>
    <property type="match status" value="1"/>
</dbReference>
<dbReference type="Proteomes" id="UP000013909">
    <property type="component" value="Unassembled WGS sequence"/>
</dbReference>
<dbReference type="InterPro" id="IPR000157">
    <property type="entry name" value="TIR_dom"/>
</dbReference>
<dbReference type="PATRIC" id="fig|1288963.3.peg.4029"/>
<reference evidence="2 3" key="1">
    <citation type="submission" date="2013-02" db="EMBL/GenBank/DDBJ databases">
        <title>A novel strain isolated from Lonar lake, Maharashtra, India.</title>
        <authorList>
            <person name="Singh A."/>
        </authorList>
    </citation>
    <scope>NUCLEOTIDE SEQUENCE [LARGE SCALE GENOMIC DNA]</scope>
    <source>
        <strain evidence="2 3">AK24</strain>
    </source>
</reference>
<dbReference type="RefSeq" id="WP_010856162.1">
    <property type="nucleotide sequence ID" value="NZ_AQHR01000104.1"/>
</dbReference>
<dbReference type="Gene3D" id="3.40.50.300">
    <property type="entry name" value="P-loop containing nucleotide triphosphate hydrolases"/>
    <property type="match status" value="1"/>
</dbReference>
<comment type="caution">
    <text evidence="2">The sequence shown here is derived from an EMBL/GenBank/DDBJ whole genome shotgun (WGS) entry which is preliminary data.</text>
</comment>
<accession>R7ZNI2</accession>
<evidence type="ECO:0000313" key="2">
    <source>
        <dbReference type="EMBL" id="EON75632.1"/>
    </source>
</evidence>
<proteinExistence type="predicted"/>
<dbReference type="SUPFAM" id="SSF52540">
    <property type="entry name" value="P-loop containing nucleoside triphosphate hydrolases"/>
    <property type="match status" value="1"/>
</dbReference>